<feature type="region of interest" description="Disordered" evidence="10">
    <location>
        <begin position="510"/>
        <end position="547"/>
    </location>
</feature>
<dbReference type="Proteomes" id="UP000664521">
    <property type="component" value="Unassembled WGS sequence"/>
</dbReference>
<feature type="compositionally biased region" description="Basic and acidic residues" evidence="10">
    <location>
        <begin position="510"/>
        <end position="521"/>
    </location>
</feature>
<dbReference type="PIRSF" id="PIRSF038995">
    <property type="entry name" value="SRP68"/>
    <property type="match status" value="1"/>
</dbReference>
<keyword evidence="8" id="KW-0687">Ribonucleoprotein</keyword>
<proteinExistence type="inferred from homology"/>
<evidence type="ECO:0000256" key="8">
    <source>
        <dbReference type="ARBA" id="ARBA00023274"/>
    </source>
</evidence>
<comment type="similarity">
    <text evidence="3">Belongs to the SRP68 family.</text>
</comment>
<evidence type="ECO:0000256" key="7">
    <source>
        <dbReference type="ARBA" id="ARBA00023242"/>
    </source>
</evidence>
<evidence type="ECO:0000313" key="12">
    <source>
        <dbReference type="Proteomes" id="UP000664521"/>
    </source>
</evidence>
<evidence type="ECO:0000256" key="2">
    <source>
        <dbReference type="ARBA" id="ARBA00004604"/>
    </source>
</evidence>
<gene>
    <name evidence="11" type="ORF">HETSPECPRED_000506</name>
</gene>
<reference evidence="11" key="1">
    <citation type="submission" date="2021-03" db="EMBL/GenBank/DDBJ databases">
        <authorList>
            <person name="Tagirdzhanova G."/>
        </authorList>
    </citation>
    <scope>NUCLEOTIDE SEQUENCE</scope>
</reference>
<name>A0A8H3G9N3_9LECA</name>
<dbReference type="GO" id="GO:0005047">
    <property type="term" value="F:signal recognition particle binding"/>
    <property type="evidence" value="ECO:0007669"/>
    <property type="project" value="InterPro"/>
</dbReference>
<dbReference type="GO" id="GO:0008312">
    <property type="term" value="F:7S RNA binding"/>
    <property type="evidence" value="ECO:0007669"/>
    <property type="project" value="InterPro"/>
</dbReference>
<keyword evidence="4" id="KW-0963">Cytoplasm</keyword>
<dbReference type="OrthoDB" id="10255118at2759"/>
<dbReference type="AlphaFoldDB" id="A0A8H3G9N3"/>
<dbReference type="GO" id="GO:0030942">
    <property type="term" value="F:endoplasmic reticulum signal peptide binding"/>
    <property type="evidence" value="ECO:0007669"/>
    <property type="project" value="InterPro"/>
</dbReference>
<feature type="compositionally biased region" description="Basic and acidic residues" evidence="10">
    <location>
        <begin position="296"/>
        <end position="318"/>
    </location>
</feature>
<dbReference type="Pfam" id="PF16969">
    <property type="entry name" value="SRP68"/>
    <property type="match status" value="1"/>
</dbReference>
<evidence type="ECO:0000256" key="4">
    <source>
        <dbReference type="ARBA" id="ARBA00022490"/>
    </source>
</evidence>
<evidence type="ECO:0000256" key="9">
    <source>
        <dbReference type="ARBA" id="ARBA00029498"/>
    </source>
</evidence>
<dbReference type="GO" id="GO:0005730">
    <property type="term" value="C:nucleolus"/>
    <property type="evidence" value="ECO:0007669"/>
    <property type="project" value="UniProtKB-SubCell"/>
</dbReference>
<evidence type="ECO:0000313" key="11">
    <source>
        <dbReference type="EMBL" id="CAF9937349.1"/>
    </source>
</evidence>
<dbReference type="GO" id="GO:0006614">
    <property type="term" value="P:SRP-dependent cotranslational protein targeting to membrane"/>
    <property type="evidence" value="ECO:0007669"/>
    <property type="project" value="InterPro"/>
</dbReference>
<dbReference type="PANTHER" id="PTHR12860:SF0">
    <property type="entry name" value="SIGNAL RECOGNITION PARTICLE SUBUNIT SRP68"/>
    <property type="match status" value="1"/>
</dbReference>
<dbReference type="Gene3D" id="1.10.3450.40">
    <property type="entry name" value="Signal recognition particle, SRP68 subunit, RNA-binding domain"/>
    <property type="match status" value="1"/>
</dbReference>
<evidence type="ECO:0000256" key="6">
    <source>
        <dbReference type="ARBA" id="ARBA00023135"/>
    </source>
</evidence>
<feature type="region of interest" description="Disordered" evidence="10">
    <location>
        <begin position="1"/>
        <end position="27"/>
    </location>
</feature>
<evidence type="ECO:0000256" key="10">
    <source>
        <dbReference type="SAM" id="MobiDB-lite"/>
    </source>
</evidence>
<keyword evidence="7" id="KW-0539">Nucleus</keyword>
<dbReference type="GO" id="GO:0005786">
    <property type="term" value="C:signal recognition particle, endoplasmic reticulum targeting"/>
    <property type="evidence" value="ECO:0007669"/>
    <property type="project" value="UniProtKB-KW"/>
</dbReference>
<evidence type="ECO:0000256" key="3">
    <source>
        <dbReference type="ARBA" id="ARBA00009352"/>
    </source>
</evidence>
<comment type="caution">
    <text evidence="11">The sequence shown here is derived from an EMBL/GenBank/DDBJ whole genome shotgun (WGS) entry which is preliminary data.</text>
</comment>
<protein>
    <recommendedName>
        <fullName evidence="9">Signal recognition particle subunit SRP68</fullName>
    </recommendedName>
</protein>
<accession>A0A8H3G9N3</accession>
<feature type="compositionally biased region" description="Polar residues" evidence="10">
    <location>
        <begin position="1"/>
        <end position="19"/>
    </location>
</feature>
<dbReference type="EMBL" id="CAJPDS010000100">
    <property type="protein sequence ID" value="CAF9937349.1"/>
    <property type="molecule type" value="Genomic_DNA"/>
</dbReference>
<feature type="compositionally biased region" description="Basic and acidic residues" evidence="10">
    <location>
        <begin position="528"/>
        <end position="538"/>
    </location>
</feature>
<sequence length="547" mass="60492">MKSTHSADSGTKAITGSTRQHIKSRLQKASTHAQRLVELLKDRAGSGGTHDDLFEARAYFVSLRGAVEFEKRSWQRCLQEYSESRLLYTALAKSGNAKRNDVFRDLLSTTIDPSIRYAAYQLKLPRTTTIDNIVARYAPREKNEYVQEIIKADPDALNAGRPGQKRSSVGGAQNIPRTIRWRSREVNLEDASTAQALAAVSAAEAKLSSFLSSNPDLDSEAKAAAYDDVLIPSQDAVDSTKTALDELSNEGVSPGDPRMQALQITRTAVNYALVGWRVGRNRVLCGSQDGATLEEESSRKTPRPRKDGKIRKAQEEGTGRKLTRLRERVVLYDATLQSLDSVKGLPGVAADQTFVQELDTERKYFSALRCLAIARSHALLSNTKNALALFARALEQCPQLPISTVPEDPASTPPKLEVTPTQTSFLYTLLESNVHRHRALVELHGIHDEMVKAAEAKSKTALPMIERLDEYPTNGADLSHLVTYPPMIQPIPVKPLFYDFASNYIEYPGRGRERDERKADARGPGVDGKGEPKQEAKKGWFGFGFGR</sequence>
<comment type="subcellular location">
    <subcellularLocation>
        <location evidence="1">Cytoplasm</location>
    </subcellularLocation>
    <subcellularLocation>
        <location evidence="2">Nucleus</location>
        <location evidence="2">Nucleolus</location>
    </subcellularLocation>
</comment>
<keyword evidence="6" id="KW-0733">Signal recognition particle</keyword>
<keyword evidence="5" id="KW-0694">RNA-binding</keyword>
<evidence type="ECO:0000256" key="1">
    <source>
        <dbReference type="ARBA" id="ARBA00004496"/>
    </source>
</evidence>
<keyword evidence="12" id="KW-1185">Reference proteome</keyword>
<dbReference type="InterPro" id="IPR038253">
    <property type="entry name" value="SRP68_N_sf"/>
</dbReference>
<evidence type="ECO:0000256" key="5">
    <source>
        <dbReference type="ARBA" id="ARBA00022884"/>
    </source>
</evidence>
<organism evidence="11 12">
    <name type="scientific">Heterodermia speciosa</name>
    <dbReference type="NCBI Taxonomy" id="116794"/>
    <lineage>
        <taxon>Eukaryota</taxon>
        <taxon>Fungi</taxon>
        <taxon>Dikarya</taxon>
        <taxon>Ascomycota</taxon>
        <taxon>Pezizomycotina</taxon>
        <taxon>Lecanoromycetes</taxon>
        <taxon>OSLEUM clade</taxon>
        <taxon>Lecanoromycetidae</taxon>
        <taxon>Caliciales</taxon>
        <taxon>Physciaceae</taxon>
        <taxon>Heterodermia</taxon>
    </lineage>
</organism>
<feature type="region of interest" description="Disordered" evidence="10">
    <location>
        <begin position="290"/>
        <end position="318"/>
    </location>
</feature>
<dbReference type="PANTHER" id="PTHR12860">
    <property type="entry name" value="SIGNAL RECOGNITION PARTICLE 68 KDA PROTEIN"/>
    <property type="match status" value="1"/>
</dbReference>
<dbReference type="InterPro" id="IPR026258">
    <property type="entry name" value="SRP68"/>
</dbReference>